<evidence type="ECO:0000256" key="5">
    <source>
        <dbReference type="ARBA" id="ARBA00015611"/>
    </source>
</evidence>
<dbReference type="InterPro" id="IPR045357">
    <property type="entry name" value="Aminopeptidase_N-like_N"/>
</dbReference>
<evidence type="ECO:0000256" key="11">
    <source>
        <dbReference type="ARBA" id="ARBA00023049"/>
    </source>
</evidence>
<keyword evidence="6" id="KW-0963">Cytoplasm</keyword>
<keyword evidence="11" id="KW-0482">Metalloprotease</keyword>
<feature type="binding site" evidence="13">
    <location>
        <position position="355"/>
    </location>
    <ligand>
        <name>Zn(2+)</name>
        <dbReference type="ChEBI" id="CHEBI:29105"/>
        <note>catalytic</note>
    </ligand>
</feature>
<evidence type="ECO:0000256" key="10">
    <source>
        <dbReference type="ARBA" id="ARBA00022833"/>
    </source>
</evidence>
<dbReference type="GO" id="GO:0008270">
    <property type="term" value="F:zinc ion binding"/>
    <property type="evidence" value="ECO:0007669"/>
    <property type="project" value="InterPro"/>
</dbReference>
<proteinExistence type="inferred from homology"/>
<dbReference type="InterPro" id="IPR034015">
    <property type="entry name" value="M1_LTA4H"/>
</dbReference>
<dbReference type="Gene3D" id="3.30.2010.30">
    <property type="match status" value="1"/>
</dbReference>
<dbReference type="InterPro" id="IPR016024">
    <property type="entry name" value="ARM-type_fold"/>
</dbReference>
<dbReference type="EMBL" id="CP031124">
    <property type="protein sequence ID" value="AXF84721.1"/>
    <property type="molecule type" value="Genomic_DNA"/>
</dbReference>
<keyword evidence="16" id="KW-0031">Aminopeptidase</keyword>
<keyword evidence="17" id="KW-1185">Reference proteome</keyword>
<feature type="binding site" evidence="13">
    <location>
        <position position="332"/>
    </location>
    <ligand>
        <name>Zn(2+)</name>
        <dbReference type="ChEBI" id="CHEBI:29105"/>
        <note>catalytic</note>
    </ligand>
</feature>
<dbReference type="Gene3D" id="1.10.390.10">
    <property type="entry name" value="Neutral Protease Domain 2"/>
    <property type="match status" value="1"/>
</dbReference>
<dbReference type="InterPro" id="IPR015211">
    <property type="entry name" value="Peptidase_M1_C"/>
</dbReference>
<dbReference type="InterPro" id="IPR038502">
    <property type="entry name" value="M1_LTA-4_hydro/amino_C_sf"/>
</dbReference>
<name>A0A345D8N3_9BURK</name>
<dbReference type="SUPFAM" id="SSF63737">
    <property type="entry name" value="Leukotriene A4 hydrolase N-terminal domain"/>
    <property type="match status" value="1"/>
</dbReference>
<evidence type="ECO:0000256" key="13">
    <source>
        <dbReference type="PIRSR" id="PIRSR634015-3"/>
    </source>
</evidence>
<dbReference type="InterPro" id="IPR001930">
    <property type="entry name" value="Peptidase_M1"/>
</dbReference>
<dbReference type="InterPro" id="IPR027268">
    <property type="entry name" value="Peptidase_M4/M1_CTD_sf"/>
</dbReference>
<dbReference type="Pfam" id="PF01433">
    <property type="entry name" value="Peptidase_M1"/>
    <property type="match status" value="1"/>
</dbReference>
<evidence type="ECO:0000256" key="4">
    <source>
        <dbReference type="ARBA" id="ARBA00012564"/>
    </source>
</evidence>
<evidence type="ECO:0000256" key="9">
    <source>
        <dbReference type="ARBA" id="ARBA00022801"/>
    </source>
</evidence>
<dbReference type="Proteomes" id="UP000252182">
    <property type="component" value="Chromosome"/>
</dbReference>
<keyword evidence="9 16" id="KW-0378">Hydrolase</keyword>
<dbReference type="FunFam" id="3.30.2010.30:FF:000001">
    <property type="entry name" value="Leukotriene A(4) hydrolase"/>
    <property type="match status" value="1"/>
</dbReference>
<dbReference type="Gene3D" id="1.25.40.320">
    <property type="entry name" value="Peptidase M1, leukotriene A4 hydrolase/aminopeptidase C-terminal domain"/>
    <property type="match status" value="1"/>
</dbReference>
<evidence type="ECO:0000313" key="17">
    <source>
        <dbReference type="Proteomes" id="UP000252182"/>
    </source>
</evidence>
<dbReference type="PANTHER" id="PTHR45726">
    <property type="entry name" value="LEUKOTRIENE A-4 HYDROLASE"/>
    <property type="match status" value="1"/>
</dbReference>
<dbReference type="EC" id="3.4.11.2" evidence="4"/>
<evidence type="ECO:0000259" key="15">
    <source>
        <dbReference type="SMART" id="SM01263"/>
    </source>
</evidence>
<reference evidence="17" key="1">
    <citation type="submission" date="2018-07" db="EMBL/GenBank/DDBJ databases">
        <authorList>
            <person name="Kim H."/>
        </authorList>
    </citation>
    <scope>NUCLEOTIDE SEQUENCE [LARGE SCALE GENOMIC DNA]</scope>
    <source>
        <strain evidence="17">F02</strain>
    </source>
</reference>
<dbReference type="InterPro" id="IPR014782">
    <property type="entry name" value="Peptidase_M1_dom"/>
</dbReference>
<dbReference type="CDD" id="cd09599">
    <property type="entry name" value="M1_LTA4H"/>
    <property type="match status" value="1"/>
</dbReference>
<evidence type="ECO:0000256" key="14">
    <source>
        <dbReference type="SAM" id="SignalP"/>
    </source>
</evidence>
<accession>A0A345D8N3</accession>
<keyword evidence="7" id="KW-0645">Protease</keyword>
<feature type="active site" description="Proton acceptor" evidence="12">
    <location>
        <position position="333"/>
    </location>
</feature>
<sequence length="646" mass="73609">MTRLSFCPAKRMSYFIGLSVLLGMGFAEVSHANTEVLPPLLAAEPIARDMHSYANIDEVQMTHVYLNLNVNFDRKVLDGYVDLSIAHVRPNSTRLVLDSKGLNIKSVQVFEGDQLKDAPYVLGKKDKILGSPLTIQIAADTRKVRITYETTEDSDGLSWANPEQTFDKKKPLMYSLSQSIYGRTWFPQQDTPAIRVTYAADITTPPDLVAKMSAVNAPDVEHKGTYHFDMPQPMVPYLIALSVGDYGFSAISPRSGVYAEKSMVDKAAHEFADTEKMIQAVESMYGKYAWDRYDILVMPPSFPFGGMEHARLTFATPTIITGNRDLVSLVSHELAHSWSGNLVTNRYWRDLWLNEGFTTYVEKRIIEKTYGAERADLERAVLFKETMDEMKDLEPAAQKLAINLKGKHPDDVFTEVPYGKGSLFLTTLEHVYGRPAFDEFTNQYFKDFAWKTITTEDFENYLYTHLIDKFPGKMSHAKVKEWIYQAGYPKDGFVPSTTAFAAVDAARKSFVKGDIAAAQIDTKDWTINHWQHFIQDLPTHMAVRKLDDLDAQFKLSQSSNLILEYYWLRYALQAKYQPAITQRLQHFLSEQGRLKLTKPLYQEMVKTPSGIKLARQMYAATHASLHPIVDWEIKSNVFEKNKIRLN</sequence>
<keyword evidence="8 13" id="KW-0479">Metal-binding</keyword>
<feature type="domain" description="Peptidase M1 leukotriene A4 hydrolase/aminopeptidase C-terminal" evidence="15">
    <location>
        <begin position="497"/>
        <end position="637"/>
    </location>
</feature>
<dbReference type="InterPro" id="IPR049980">
    <property type="entry name" value="LTA4H_cat"/>
</dbReference>
<evidence type="ECO:0000256" key="6">
    <source>
        <dbReference type="ARBA" id="ARBA00022490"/>
    </source>
</evidence>
<dbReference type="KEGG" id="hyf:DTO96_100431"/>
<comment type="catalytic activity">
    <reaction evidence="1">
        <text>Release of an N-terminal amino acid, Xaa-|-Yaa- from a peptide, amide or arylamide. Xaa is preferably Ala, but may be most amino acids including Pro (slow action). When a terminal hydrophobic residue is followed by a prolyl residue, the two may be released as an intact Xaa-Pro dipeptide.</text>
        <dbReference type="EC" id="3.4.11.2"/>
    </reaction>
</comment>
<evidence type="ECO:0000256" key="7">
    <source>
        <dbReference type="ARBA" id="ARBA00022670"/>
    </source>
</evidence>
<dbReference type="PRINTS" id="PR00756">
    <property type="entry name" value="ALADIPTASE"/>
</dbReference>
<dbReference type="SUPFAM" id="SSF48371">
    <property type="entry name" value="ARM repeat"/>
    <property type="match status" value="1"/>
</dbReference>
<evidence type="ECO:0000256" key="12">
    <source>
        <dbReference type="PIRSR" id="PIRSR634015-1"/>
    </source>
</evidence>
<dbReference type="Gene3D" id="2.60.40.1730">
    <property type="entry name" value="tricorn interacting facor f3 domain"/>
    <property type="match status" value="1"/>
</dbReference>
<dbReference type="GO" id="GO:0016285">
    <property type="term" value="F:alanyl aminopeptidase activity"/>
    <property type="evidence" value="ECO:0007669"/>
    <property type="project" value="UniProtKB-EC"/>
</dbReference>
<comment type="cofactor">
    <cofactor evidence="13">
        <name>Zn(2+)</name>
        <dbReference type="ChEBI" id="CHEBI:29105"/>
    </cofactor>
    <text evidence="13">Binds 1 zinc ion per subunit.</text>
</comment>
<keyword evidence="14" id="KW-0732">Signal</keyword>
<dbReference type="GO" id="GO:0008237">
    <property type="term" value="F:metallopeptidase activity"/>
    <property type="evidence" value="ECO:0007669"/>
    <property type="project" value="UniProtKB-KW"/>
</dbReference>
<feature type="chain" id="PRO_5016724322" description="Aminopeptidase N" evidence="14">
    <location>
        <begin position="33"/>
        <end position="646"/>
    </location>
</feature>
<dbReference type="Pfam" id="PF17900">
    <property type="entry name" value="Peptidase_M1_N"/>
    <property type="match status" value="1"/>
</dbReference>
<dbReference type="SUPFAM" id="SSF55486">
    <property type="entry name" value="Metalloproteases ('zincins'), catalytic domain"/>
    <property type="match status" value="1"/>
</dbReference>
<keyword evidence="10 13" id="KW-0862">Zinc</keyword>
<dbReference type="AlphaFoldDB" id="A0A345D8N3"/>
<feature type="binding site" evidence="13">
    <location>
        <position position="336"/>
    </location>
    <ligand>
        <name>Zn(2+)</name>
        <dbReference type="ChEBI" id="CHEBI:29105"/>
        <note>catalytic</note>
    </ligand>
</feature>
<organism evidence="16 17">
    <name type="scientific">Ephemeroptericola cinctiostellae</name>
    <dbReference type="NCBI Taxonomy" id="2268024"/>
    <lineage>
        <taxon>Bacteria</taxon>
        <taxon>Pseudomonadati</taxon>
        <taxon>Pseudomonadota</taxon>
        <taxon>Betaproteobacteria</taxon>
        <taxon>Burkholderiales</taxon>
        <taxon>Burkholderiaceae</taxon>
        <taxon>Ephemeroptericola</taxon>
    </lineage>
</organism>
<protein>
    <recommendedName>
        <fullName evidence="5">Aminopeptidase N</fullName>
        <ecNumber evidence="4">3.4.11.2</ecNumber>
    </recommendedName>
</protein>
<dbReference type="GO" id="GO:0005737">
    <property type="term" value="C:cytoplasm"/>
    <property type="evidence" value="ECO:0007669"/>
    <property type="project" value="UniProtKB-SubCell"/>
</dbReference>
<feature type="signal peptide" evidence="14">
    <location>
        <begin position="1"/>
        <end position="32"/>
    </location>
</feature>
<comment type="similarity">
    <text evidence="3">Belongs to the peptidase M1 family.</text>
</comment>
<feature type="active site" description="Proton donor" evidence="12">
    <location>
        <position position="418"/>
    </location>
</feature>
<dbReference type="InterPro" id="IPR042097">
    <property type="entry name" value="Aminopeptidase_N-like_N_sf"/>
</dbReference>
<evidence type="ECO:0000256" key="2">
    <source>
        <dbReference type="ARBA" id="ARBA00004496"/>
    </source>
</evidence>
<evidence type="ECO:0000313" key="16">
    <source>
        <dbReference type="EMBL" id="AXF84721.1"/>
    </source>
</evidence>
<evidence type="ECO:0000256" key="1">
    <source>
        <dbReference type="ARBA" id="ARBA00000098"/>
    </source>
</evidence>
<dbReference type="SMART" id="SM01263">
    <property type="entry name" value="Leuk-A4-hydro_C"/>
    <property type="match status" value="1"/>
</dbReference>
<comment type="subcellular location">
    <subcellularLocation>
        <location evidence="2">Cytoplasm</location>
    </subcellularLocation>
</comment>
<evidence type="ECO:0000256" key="3">
    <source>
        <dbReference type="ARBA" id="ARBA00010136"/>
    </source>
</evidence>
<dbReference type="GO" id="GO:0006508">
    <property type="term" value="P:proteolysis"/>
    <property type="evidence" value="ECO:0007669"/>
    <property type="project" value="UniProtKB-KW"/>
</dbReference>
<dbReference type="PANTHER" id="PTHR45726:SF3">
    <property type="entry name" value="LEUKOTRIENE A-4 HYDROLASE"/>
    <property type="match status" value="1"/>
</dbReference>
<dbReference type="RefSeq" id="WP_192879007.1">
    <property type="nucleotide sequence ID" value="NZ_CP031124.1"/>
</dbReference>
<gene>
    <name evidence="16" type="primary">pepN_1</name>
    <name evidence="16" type="ORF">DTO96_100431</name>
</gene>
<evidence type="ECO:0000256" key="8">
    <source>
        <dbReference type="ARBA" id="ARBA00022723"/>
    </source>
</evidence>
<dbReference type="Pfam" id="PF09127">
    <property type="entry name" value="Leuk-A4-hydro_C"/>
    <property type="match status" value="1"/>
</dbReference>